<evidence type="ECO:0000313" key="8">
    <source>
        <dbReference type="EMBL" id="KAF9457551.1"/>
    </source>
</evidence>
<feature type="compositionally biased region" description="Low complexity" evidence="5">
    <location>
        <begin position="204"/>
        <end position="213"/>
    </location>
</feature>
<dbReference type="Gene3D" id="1.10.472.10">
    <property type="entry name" value="Cyclin-like"/>
    <property type="match status" value="2"/>
</dbReference>
<dbReference type="PROSITE" id="PS00292">
    <property type="entry name" value="CYCLINS"/>
    <property type="match status" value="1"/>
</dbReference>
<dbReference type="AlphaFoldDB" id="A0A9P6C9Q0"/>
<name>A0A9P6C9Q0_9AGAR</name>
<dbReference type="CDD" id="cd20512">
    <property type="entry name" value="CYCLIN_CLBs_yeast_rpt2"/>
    <property type="match status" value="1"/>
</dbReference>
<dbReference type="GO" id="GO:0051301">
    <property type="term" value="P:cell division"/>
    <property type="evidence" value="ECO:0007669"/>
    <property type="project" value="UniProtKB-KW"/>
</dbReference>
<reference evidence="8" key="1">
    <citation type="submission" date="2020-11" db="EMBL/GenBank/DDBJ databases">
        <authorList>
            <consortium name="DOE Joint Genome Institute"/>
            <person name="Ahrendt S."/>
            <person name="Riley R."/>
            <person name="Andreopoulos W."/>
            <person name="Labutti K."/>
            <person name="Pangilinan J."/>
            <person name="Ruiz-Duenas F.J."/>
            <person name="Barrasa J.M."/>
            <person name="Sanchez-Garcia M."/>
            <person name="Camarero S."/>
            <person name="Miyauchi S."/>
            <person name="Serrano A."/>
            <person name="Linde D."/>
            <person name="Babiker R."/>
            <person name="Drula E."/>
            <person name="Ayuso-Fernandez I."/>
            <person name="Pacheco R."/>
            <person name="Padilla G."/>
            <person name="Ferreira P."/>
            <person name="Barriuso J."/>
            <person name="Kellner H."/>
            <person name="Castanera R."/>
            <person name="Alfaro M."/>
            <person name="Ramirez L."/>
            <person name="Pisabarro A.G."/>
            <person name="Kuo A."/>
            <person name="Tritt A."/>
            <person name="Lipzen A."/>
            <person name="He G."/>
            <person name="Yan M."/>
            <person name="Ng V."/>
            <person name="Cullen D."/>
            <person name="Martin F."/>
            <person name="Rosso M.-N."/>
            <person name="Henrissat B."/>
            <person name="Hibbett D."/>
            <person name="Martinez A.T."/>
            <person name="Grigoriev I.V."/>
        </authorList>
    </citation>
    <scope>NUCLEOTIDE SEQUENCE</scope>
    <source>
        <strain evidence="8">CBS 247.69</strain>
    </source>
</reference>
<evidence type="ECO:0000259" key="6">
    <source>
        <dbReference type="SMART" id="SM00385"/>
    </source>
</evidence>
<dbReference type="InterPro" id="IPR039361">
    <property type="entry name" value="Cyclin"/>
</dbReference>
<sequence>MSTNIPTRRVTRTTRTTTAKDNENANARPSRITTRAKPTSLLATTTATATGGSRATAGTAASRAKMNINGDPKADATAGKRKREALGEVTGLVTNNRLTAAGKGKDKEDPKKEKFDGVVLKSKTIVARQPLRTVAGTRQGQVSKTAPGEVKEDNEVVKVSDDNAMIVDPPPPTLPSITVRKSIIAKENAAAAIRRSDAHRRASARSIATAQRQAAEDVEADRVFKKRRTSSEAPEDSEATEEAKLRAEEEEAAVRIAEELEAYAEEPEADPDNSPWDDLDADDNDDPLMVSEYVVEIFNYLKQVELTTMPNPNYMESQKELAWKMRGILTDWLIQVHVRFRLLPETLFLCVNIIDRFLSARVVSLAKLQLVGVTCMFIAAKFEEVVAPSVSHFLQCADSSYTESEILQAERYVLKTLDWNLSYPNPVHYLRRVSKADEYNVKVRTLAKYLLEIGCLEWRLIAAPPSLMAGAAIWLARMALGMEIWTPNLAHYSSYTESALVPTANLMLNYILKPIRHESFHKKYAGKRYFKSSLYMRKWALERWNEGTQVDLSKELPRLKVEIRLEREAEELRQQEDSEANREEAASLQIKGQ</sequence>
<evidence type="ECO:0000256" key="1">
    <source>
        <dbReference type="ARBA" id="ARBA00022618"/>
    </source>
</evidence>
<evidence type="ECO:0000256" key="2">
    <source>
        <dbReference type="ARBA" id="ARBA00023127"/>
    </source>
</evidence>
<dbReference type="PANTHER" id="PTHR10177">
    <property type="entry name" value="CYCLINS"/>
    <property type="match status" value="1"/>
</dbReference>
<feature type="domain" description="Cyclin-like" evidence="6">
    <location>
        <begin position="331"/>
        <end position="415"/>
    </location>
</feature>
<dbReference type="InterPro" id="IPR004367">
    <property type="entry name" value="Cyclin_C-dom"/>
</dbReference>
<accession>A0A9P6C9Q0</accession>
<feature type="domain" description="Cyclin-like" evidence="6">
    <location>
        <begin position="428"/>
        <end position="509"/>
    </location>
</feature>
<comment type="similarity">
    <text evidence="4">Belongs to the cyclin family.</text>
</comment>
<keyword evidence="9" id="KW-1185">Reference proteome</keyword>
<dbReference type="SUPFAM" id="SSF47954">
    <property type="entry name" value="Cyclin-like"/>
    <property type="match status" value="2"/>
</dbReference>
<feature type="compositionally biased region" description="Polar residues" evidence="5">
    <location>
        <begin position="24"/>
        <end position="37"/>
    </location>
</feature>
<keyword evidence="1" id="KW-0132">Cell division</keyword>
<dbReference type="Pfam" id="PF02984">
    <property type="entry name" value="Cyclin_C"/>
    <property type="match status" value="1"/>
</dbReference>
<feature type="region of interest" description="Disordered" evidence="5">
    <location>
        <begin position="1"/>
        <end position="38"/>
    </location>
</feature>
<evidence type="ECO:0000259" key="7">
    <source>
        <dbReference type="SMART" id="SM01332"/>
    </source>
</evidence>
<dbReference type="SMART" id="SM01332">
    <property type="entry name" value="Cyclin_C"/>
    <property type="match status" value="1"/>
</dbReference>
<organism evidence="8 9">
    <name type="scientific">Collybia nuda</name>
    <dbReference type="NCBI Taxonomy" id="64659"/>
    <lineage>
        <taxon>Eukaryota</taxon>
        <taxon>Fungi</taxon>
        <taxon>Dikarya</taxon>
        <taxon>Basidiomycota</taxon>
        <taxon>Agaricomycotina</taxon>
        <taxon>Agaricomycetes</taxon>
        <taxon>Agaricomycetidae</taxon>
        <taxon>Agaricales</taxon>
        <taxon>Tricholomatineae</taxon>
        <taxon>Clitocybaceae</taxon>
        <taxon>Collybia</taxon>
    </lineage>
</organism>
<feature type="compositionally biased region" description="Basic and acidic residues" evidence="5">
    <location>
        <begin position="571"/>
        <end position="585"/>
    </location>
</feature>
<feature type="region of interest" description="Disordered" evidence="5">
    <location>
        <begin position="194"/>
        <end position="250"/>
    </location>
</feature>
<keyword evidence="3" id="KW-0131">Cell cycle</keyword>
<feature type="region of interest" description="Disordered" evidence="5">
    <location>
        <begin position="571"/>
        <end position="593"/>
    </location>
</feature>
<feature type="domain" description="Cyclin C-terminal" evidence="7">
    <location>
        <begin position="424"/>
        <end position="538"/>
    </location>
</feature>
<evidence type="ECO:0000256" key="4">
    <source>
        <dbReference type="RuleBase" id="RU000383"/>
    </source>
</evidence>
<dbReference type="Proteomes" id="UP000807353">
    <property type="component" value="Unassembled WGS sequence"/>
</dbReference>
<feature type="region of interest" description="Disordered" evidence="5">
    <location>
        <begin position="263"/>
        <end position="282"/>
    </location>
</feature>
<proteinExistence type="inferred from homology"/>
<dbReference type="InterPro" id="IPR006671">
    <property type="entry name" value="Cyclin_N"/>
</dbReference>
<evidence type="ECO:0000313" key="9">
    <source>
        <dbReference type="Proteomes" id="UP000807353"/>
    </source>
</evidence>
<gene>
    <name evidence="8" type="ORF">BDZ94DRAFT_1285215</name>
</gene>
<dbReference type="OrthoDB" id="5590282at2759"/>
<dbReference type="InterPro" id="IPR048258">
    <property type="entry name" value="Cyclins_cyclin-box"/>
</dbReference>
<keyword evidence="2 4" id="KW-0195">Cyclin</keyword>
<evidence type="ECO:0000256" key="3">
    <source>
        <dbReference type="ARBA" id="ARBA00023306"/>
    </source>
</evidence>
<evidence type="ECO:0000256" key="5">
    <source>
        <dbReference type="SAM" id="MobiDB-lite"/>
    </source>
</evidence>
<dbReference type="FunFam" id="1.10.472.10:FF:000001">
    <property type="entry name" value="G2/mitotic-specific cyclin"/>
    <property type="match status" value="1"/>
</dbReference>
<dbReference type="Pfam" id="PF00134">
    <property type="entry name" value="Cyclin_N"/>
    <property type="match status" value="1"/>
</dbReference>
<dbReference type="SMART" id="SM00385">
    <property type="entry name" value="CYCLIN"/>
    <property type="match status" value="2"/>
</dbReference>
<dbReference type="CDD" id="cd20568">
    <property type="entry name" value="CYCLIN_CLBs_yeast_rpt1"/>
    <property type="match status" value="1"/>
</dbReference>
<dbReference type="InterPro" id="IPR013763">
    <property type="entry name" value="Cyclin-like_dom"/>
</dbReference>
<feature type="compositionally biased region" description="Basic and acidic residues" evidence="5">
    <location>
        <begin position="241"/>
        <end position="250"/>
    </location>
</feature>
<comment type="caution">
    <text evidence="8">The sequence shown here is derived from an EMBL/GenBank/DDBJ whole genome shotgun (WGS) entry which is preliminary data.</text>
</comment>
<protein>
    <submittedName>
        <fullName evidence="8">Cyclin-like protein</fullName>
    </submittedName>
</protein>
<dbReference type="EMBL" id="MU150367">
    <property type="protein sequence ID" value="KAF9457551.1"/>
    <property type="molecule type" value="Genomic_DNA"/>
</dbReference>
<dbReference type="InterPro" id="IPR036915">
    <property type="entry name" value="Cyclin-like_sf"/>
</dbReference>